<sequence length="508" mass="54559">MNSTEQPQNNPFFDTPIEETPAPGSETVQKGKVGRKQILLLFGGFAFLLGVAIFGFLGGFISSDTANPNAQTPDGGASALAPPEARPHNLDAKEKYDKYGFDAGTLNPTQSSAIDRQAASGTQLLTGKDPSMARATNETLTDTDLNAIRKQAGQTTEPYLTATERKSAKQHQLKRQFDHQQAERDAIYRTMHRSAKGREQLAEERIAKRQRDLDQQTADVLLRQIDRANGRMNTGATGNGLPATTEPLHMTEYRELKAKYGGELPPSYRTLFKREIAAEEGTAGMEDVPTESVMSARPNGSPDRKAIDLSNTGFYGLSTSAAKPVANPSATGTSIPAVVHGDGDAVTVQNGSTLNLRLTEETSLRLNGSWVKLPAHTLLAGTCSISADRVNIAVTSVRLGNDIYPIRLTAYDLDGRAGLSVPKLADKNRVAQGLGTSAGQAVSSPYYFVPQGSFGQQVGSQLAMQVTNTAFQGIRSLVQSKLTAVKVTVKPNYRIFLRAEQAAAGYSN</sequence>
<reference evidence="4 5" key="1">
    <citation type="submission" date="2019-10" db="EMBL/GenBank/DDBJ databases">
        <title>Rudanella paleaurantiibacter sp. nov., isolated from sludge.</title>
        <authorList>
            <person name="Xu S.Q."/>
        </authorList>
    </citation>
    <scope>NUCLEOTIDE SEQUENCE [LARGE SCALE GENOMIC DNA]</scope>
    <source>
        <strain evidence="4 5">HX-22-17</strain>
    </source>
</reference>
<organism evidence="4 5">
    <name type="scientific">Rudanella paleaurantiibacter</name>
    <dbReference type="NCBI Taxonomy" id="2614655"/>
    <lineage>
        <taxon>Bacteria</taxon>
        <taxon>Pseudomonadati</taxon>
        <taxon>Bacteroidota</taxon>
        <taxon>Cytophagia</taxon>
        <taxon>Cytophagales</taxon>
        <taxon>Cytophagaceae</taxon>
        <taxon>Rudanella</taxon>
    </lineage>
</organism>
<keyword evidence="2" id="KW-1133">Transmembrane helix</keyword>
<accession>A0A7J5TUN5</accession>
<protein>
    <submittedName>
        <fullName evidence="4">Conjugative transposon protein TraM</fullName>
    </submittedName>
</protein>
<comment type="caution">
    <text evidence="4">The sequence shown here is derived from an EMBL/GenBank/DDBJ whole genome shotgun (WGS) entry which is preliminary data.</text>
</comment>
<feature type="region of interest" description="Disordered" evidence="1">
    <location>
        <begin position="1"/>
        <end position="29"/>
    </location>
</feature>
<dbReference type="AlphaFoldDB" id="A0A7J5TUN5"/>
<feature type="domain" description="Conjugative transposon TraM C-terminal" evidence="3">
    <location>
        <begin position="335"/>
        <end position="498"/>
    </location>
</feature>
<feature type="compositionally biased region" description="Polar residues" evidence="1">
    <location>
        <begin position="1"/>
        <end position="12"/>
    </location>
</feature>
<evidence type="ECO:0000313" key="4">
    <source>
        <dbReference type="EMBL" id="KAB7726423.1"/>
    </source>
</evidence>
<keyword evidence="2" id="KW-0472">Membrane</keyword>
<dbReference type="Pfam" id="PF12508">
    <property type="entry name" value="Transposon_TraM"/>
    <property type="match status" value="1"/>
</dbReference>
<feature type="region of interest" description="Disordered" evidence="1">
    <location>
        <begin position="68"/>
        <end position="87"/>
    </location>
</feature>
<evidence type="ECO:0000313" key="5">
    <source>
        <dbReference type="Proteomes" id="UP000488299"/>
    </source>
</evidence>
<dbReference type="InterPro" id="IPR055407">
    <property type="entry name" value="TraM_C"/>
</dbReference>
<dbReference type="EMBL" id="WELI01000015">
    <property type="protein sequence ID" value="KAB7726423.1"/>
    <property type="molecule type" value="Genomic_DNA"/>
</dbReference>
<gene>
    <name evidence="4" type="primary">traM</name>
    <name evidence="4" type="ORF">F5984_24185</name>
</gene>
<evidence type="ECO:0000256" key="2">
    <source>
        <dbReference type="SAM" id="Phobius"/>
    </source>
</evidence>
<keyword evidence="5" id="KW-1185">Reference proteome</keyword>
<evidence type="ECO:0000259" key="3">
    <source>
        <dbReference type="Pfam" id="PF12508"/>
    </source>
</evidence>
<dbReference type="RefSeq" id="WP_019990988.1">
    <property type="nucleotide sequence ID" value="NZ_WELI01000015.1"/>
</dbReference>
<evidence type="ECO:0000256" key="1">
    <source>
        <dbReference type="SAM" id="MobiDB-lite"/>
    </source>
</evidence>
<keyword evidence="2" id="KW-0812">Transmembrane</keyword>
<proteinExistence type="predicted"/>
<feature type="transmembrane region" description="Helical" evidence="2">
    <location>
        <begin position="38"/>
        <end position="61"/>
    </location>
</feature>
<dbReference type="Proteomes" id="UP000488299">
    <property type="component" value="Unassembled WGS sequence"/>
</dbReference>
<name>A0A7J5TUN5_9BACT</name>